<evidence type="ECO:0008006" key="4">
    <source>
        <dbReference type="Google" id="ProtNLM"/>
    </source>
</evidence>
<protein>
    <recommendedName>
        <fullName evidence="4">LigA</fullName>
    </recommendedName>
</protein>
<accession>A0AAX0U681</accession>
<dbReference type="Proteomes" id="UP000231878">
    <property type="component" value="Unassembled WGS sequence"/>
</dbReference>
<name>A0AAX0U681_BURPE</name>
<feature type="compositionally biased region" description="Low complexity" evidence="1">
    <location>
        <begin position="83"/>
        <end position="99"/>
    </location>
</feature>
<feature type="compositionally biased region" description="Basic residues" evidence="1">
    <location>
        <begin position="135"/>
        <end position="144"/>
    </location>
</feature>
<gene>
    <name evidence="2" type="ORF">CWD88_24375</name>
</gene>
<evidence type="ECO:0000313" key="2">
    <source>
        <dbReference type="EMBL" id="PJO63658.1"/>
    </source>
</evidence>
<comment type="caution">
    <text evidence="2">The sequence shown here is derived from an EMBL/GenBank/DDBJ whole genome shotgun (WGS) entry which is preliminary data.</text>
</comment>
<dbReference type="AlphaFoldDB" id="A0AAX0U681"/>
<evidence type="ECO:0000313" key="3">
    <source>
        <dbReference type="Proteomes" id="UP000231878"/>
    </source>
</evidence>
<evidence type="ECO:0000256" key="1">
    <source>
        <dbReference type="SAM" id="MobiDB-lite"/>
    </source>
</evidence>
<sequence length="424" mass="46486">MHSGSSIELQLRTGAARTPVSISQAPCPSARSVCAFAHRAWLVMQTRVRRERARRPRPAQGFVTRTGGAGMRLSRIGRPRMCVSRTRTSRTRVSAMRTSQMSPTRAPRARAMGSRADQGRERGEHTPWPPMPHTRLPHTSRHRRIGGDRRSSPRPRSPVGTTPACRARGNRTGSGRPRSGAVSGRGPGAFVALCRASESESESESAFAFAFAFDIWPFDPRPDPLLHRPASSTARAKYTRETIRAARAAGNPCVRRRETAAPGWTPPAGREAPGGKARGRGHIAAGTSARHAARRARHASRPGHAVLAPARAQRHTRTHAHTRTRTCARAPHAIRRGAPRRAQSTARNRLRASLGGAHRVAPRTVTSRRCLAARRPIRHTVILSCTRNARGRPGRYRLHRPLVNPASRRARRDHASNAAITSHI</sequence>
<feature type="compositionally biased region" description="Basic residues" evidence="1">
    <location>
        <begin position="312"/>
        <end position="327"/>
    </location>
</feature>
<dbReference type="EMBL" id="PHRB01000029">
    <property type="protein sequence ID" value="PJO63658.1"/>
    <property type="molecule type" value="Genomic_DNA"/>
</dbReference>
<feature type="region of interest" description="Disordered" evidence="1">
    <location>
        <begin position="83"/>
        <end position="186"/>
    </location>
</feature>
<organism evidence="2 3">
    <name type="scientific">Burkholderia pseudomallei</name>
    <name type="common">Pseudomonas pseudomallei</name>
    <dbReference type="NCBI Taxonomy" id="28450"/>
    <lineage>
        <taxon>Bacteria</taxon>
        <taxon>Pseudomonadati</taxon>
        <taxon>Pseudomonadota</taxon>
        <taxon>Betaproteobacteria</taxon>
        <taxon>Burkholderiales</taxon>
        <taxon>Burkholderiaceae</taxon>
        <taxon>Burkholderia</taxon>
        <taxon>pseudomallei group</taxon>
    </lineage>
</organism>
<proteinExistence type="predicted"/>
<feature type="region of interest" description="Disordered" evidence="1">
    <location>
        <begin position="308"/>
        <end position="327"/>
    </location>
</feature>
<reference evidence="2 3" key="1">
    <citation type="submission" date="2017-11" db="EMBL/GenBank/DDBJ databases">
        <title>Molecular characterization of Burkholderia pseudomallei and closely related isolates from Vietnam.</title>
        <authorList>
            <person name="Ustinov D.V."/>
            <person name="Antonov A.S."/>
            <person name="Avdusheva E.F."/>
            <person name="Shpak I.M."/>
            <person name="Zakharova I.B."/>
            <person name="Thi L.A."/>
            <person name="Teteryatnikova N."/>
            <person name="Lopasteyskaya Y.A."/>
            <person name="Kuzyutina J.A."/>
            <person name="Ngo T.N."/>
            <person name="Victorov D.V."/>
        </authorList>
    </citation>
    <scope>NUCLEOTIDE SEQUENCE [LARGE SCALE GENOMIC DNA]</scope>
    <source>
        <strain evidence="2 3">V1512</strain>
    </source>
</reference>
<feature type="region of interest" description="Disordered" evidence="1">
    <location>
        <begin position="249"/>
        <end position="285"/>
    </location>
</feature>